<dbReference type="PROSITE" id="PS01124">
    <property type="entry name" value="HTH_ARAC_FAMILY_2"/>
    <property type="match status" value="1"/>
</dbReference>
<keyword evidence="7" id="KW-1185">Reference proteome</keyword>
<name>A0A974WGA7_9NOCA</name>
<organism evidence="6 7">
    <name type="scientific">Rhodococcus pseudokoreensis</name>
    <dbReference type="NCBI Taxonomy" id="2811421"/>
    <lineage>
        <taxon>Bacteria</taxon>
        <taxon>Bacillati</taxon>
        <taxon>Actinomycetota</taxon>
        <taxon>Actinomycetes</taxon>
        <taxon>Mycobacteriales</taxon>
        <taxon>Nocardiaceae</taxon>
        <taxon>Rhodococcus</taxon>
    </lineage>
</organism>
<keyword evidence="3" id="KW-0804">Transcription</keyword>
<reference evidence="6 7" key="1">
    <citation type="journal article" date="2021" name="Microbiol. Resour. Announc.">
        <title>Complete Genome Sequences of Two Rhodococcus sp. Strains with Large and Linear Chromosomes, Isolated from Apple Rhizosphere.</title>
        <authorList>
            <person name="Benning S."/>
            <person name="Brugnone N."/>
            <person name="Siani R."/>
            <person name="Kublik S."/>
            <person name="Schloter M."/>
            <person name="Rad V."/>
        </authorList>
    </citation>
    <scope>NUCLEOTIDE SEQUENCE [LARGE SCALE GENOMIC DNA]</scope>
    <source>
        <strain evidence="6 7">R79</strain>
    </source>
</reference>
<dbReference type="SMART" id="SM00342">
    <property type="entry name" value="HTH_ARAC"/>
    <property type="match status" value="1"/>
</dbReference>
<dbReference type="PANTHER" id="PTHR47894:SF4">
    <property type="entry name" value="HTH-TYPE TRANSCRIPTIONAL REGULATOR GADX"/>
    <property type="match status" value="1"/>
</dbReference>
<dbReference type="EMBL" id="CP070619">
    <property type="protein sequence ID" value="QSE95720.1"/>
    <property type="molecule type" value="Genomic_DNA"/>
</dbReference>
<sequence length="340" mass="37031">MRNAALSGYVGLARSLGVDPLALIRSAGLDPLALVNPDGWISAVAVDHLLEASAAAAACESFGLRLAETRQLSHFGALSLVAQEEPDVRSAVSVLLLHGDLHNEAVHSRLVEAHGLATVRVAGTEIALGRQSTELAVAVLVQILRNFLKPDWQPVSVCFTHDSPSGLEVHQRVLGDSVVFNHTFNGIVLYSDQLDAENPMSDPSLRPYAQQYLESISRRSHPTITGQVRKAIETLLPTGRCSINYVAQSLSLDQRTLQRRLAHSNETFAGIRNSVRVELAECYVRNREHSLTWVAEELGFSSLSSFSRWFRGEFGHGPRAWSAAGMRPPPPAPKLSRRGG</sequence>
<proteinExistence type="predicted"/>
<gene>
    <name evidence="6" type="ORF">JWS13_36645</name>
</gene>
<dbReference type="Pfam" id="PF12625">
    <property type="entry name" value="Arabinose_bd"/>
    <property type="match status" value="1"/>
</dbReference>
<accession>A0A974WGA7</accession>
<dbReference type="InterPro" id="IPR018060">
    <property type="entry name" value="HTH_AraC"/>
</dbReference>
<feature type="region of interest" description="Disordered" evidence="4">
    <location>
        <begin position="320"/>
        <end position="340"/>
    </location>
</feature>
<dbReference type="InterPro" id="IPR009057">
    <property type="entry name" value="Homeodomain-like_sf"/>
</dbReference>
<reference evidence="6 7" key="2">
    <citation type="journal article" date="2022" name="Arch. Microbiol.">
        <title>Rhodococcus pseudokoreensis sp. nov. isolated from the rhizosphere of young M26 apple rootstocks.</title>
        <authorList>
            <person name="Kampfer P."/>
            <person name="Glaeser S.P."/>
            <person name="Blom J."/>
            <person name="Wolf J."/>
            <person name="Benning S."/>
            <person name="Schloter M."/>
            <person name="Neumann-Schaal M."/>
        </authorList>
    </citation>
    <scope>NUCLEOTIDE SEQUENCE [LARGE SCALE GENOMIC DNA]</scope>
    <source>
        <strain evidence="6 7">R79</strain>
    </source>
</reference>
<dbReference type="InterPro" id="IPR032687">
    <property type="entry name" value="AraC-type_N"/>
</dbReference>
<evidence type="ECO:0000256" key="4">
    <source>
        <dbReference type="SAM" id="MobiDB-lite"/>
    </source>
</evidence>
<dbReference type="PANTHER" id="PTHR47894">
    <property type="entry name" value="HTH-TYPE TRANSCRIPTIONAL REGULATOR GADX"/>
    <property type="match status" value="1"/>
</dbReference>
<evidence type="ECO:0000256" key="3">
    <source>
        <dbReference type="ARBA" id="ARBA00023163"/>
    </source>
</evidence>
<dbReference type="Gene3D" id="1.10.10.60">
    <property type="entry name" value="Homeodomain-like"/>
    <property type="match status" value="1"/>
</dbReference>
<evidence type="ECO:0000256" key="2">
    <source>
        <dbReference type="ARBA" id="ARBA00023125"/>
    </source>
</evidence>
<dbReference type="Proteomes" id="UP000662986">
    <property type="component" value="Chromosome"/>
</dbReference>
<dbReference type="Pfam" id="PF12833">
    <property type="entry name" value="HTH_18"/>
    <property type="match status" value="1"/>
</dbReference>
<evidence type="ECO:0000313" key="7">
    <source>
        <dbReference type="Proteomes" id="UP000662986"/>
    </source>
</evidence>
<evidence type="ECO:0000259" key="5">
    <source>
        <dbReference type="PROSITE" id="PS01124"/>
    </source>
</evidence>
<evidence type="ECO:0000256" key="1">
    <source>
        <dbReference type="ARBA" id="ARBA00023015"/>
    </source>
</evidence>
<protein>
    <submittedName>
        <fullName evidence="6">AraC family transcriptional regulator</fullName>
    </submittedName>
</protein>
<keyword evidence="2" id="KW-0238">DNA-binding</keyword>
<dbReference type="SUPFAM" id="SSF46689">
    <property type="entry name" value="Homeodomain-like"/>
    <property type="match status" value="1"/>
</dbReference>
<keyword evidence="1" id="KW-0805">Transcription regulation</keyword>
<evidence type="ECO:0000313" key="6">
    <source>
        <dbReference type="EMBL" id="QSE95720.1"/>
    </source>
</evidence>
<feature type="domain" description="HTH araC/xylS-type" evidence="5">
    <location>
        <begin position="226"/>
        <end position="324"/>
    </location>
</feature>